<evidence type="ECO:0000256" key="1">
    <source>
        <dbReference type="SAM" id="Coils"/>
    </source>
</evidence>
<keyword evidence="1" id="KW-0175">Coiled coil</keyword>
<sequence length="113" mass="13585">MHIAGSTVYRTWEPVSWMYEHAGITWDSVPRNPTHQGYQRAVEAFACMWQVAQDTAYWELKEKLSQVKGDHERLQQNMLELQMQYETLSGRHQDELRHRPETLNKFVYIYRVK</sequence>
<evidence type="ECO:0000313" key="2">
    <source>
        <dbReference type="EMBL" id="CAH2244871.1"/>
    </source>
</evidence>
<name>A0A8S4S674_9NEOP</name>
<gene>
    <name evidence="2" type="primary">jg23080</name>
    <name evidence="2" type="ORF">PAEG_LOCUS20778</name>
</gene>
<dbReference type="AlphaFoldDB" id="A0A8S4S674"/>
<proteinExistence type="predicted"/>
<feature type="coiled-coil region" evidence="1">
    <location>
        <begin position="57"/>
        <end position="91"/>
    </location>
</feature>
<organism evidence="2 3">
    <name type="scientific">Pararge aegeria aegeria</name>
    <dbReference type="NCBI Taxonomy" id="348720"/>
    <lineage>
        <taxon>Eukaryota</taxon>
        <taxon>Metazoa</taxon>
        <taxon>Ecdysozoa</taxon>
        <taxon>Arthropoda</taxon>
        <taxon>Hexapoda</taxon>
        <taxon>Insecta</taxon>
        <taxon>Pterygota</taxon>
        <taxon>Neoptera</taxon>
        <taxon>Endopterygota</taxon>
        <taxon>Lepidoptera</taxon>
        <taxon>Glossata</taxon>
        <taxon>Ditrysia</taxon>
        <taxon>Papilionoidea</taxon>
        <taxon>Nymphalidae</taxon>
        <taxon>Satyrinae</taxon>
        <taxon>Satyrini</taxon>
        <taxon>Parargina</taxon>
        <taxon>Pararge</taxon>
    </lineage>
</organism>
<dbReference type="EMBL" id="CAKXAJ010025865">
    <property type="protein sequence ID" value="CAH2244871.1"/>
    <property type="molecule type" value="Genomic_DNA"/>
</dbReference>
<accession>A0A8S4S674</accession>
<comment type="caution">
    <text evidence="2">The sequence shown here is derived from an EMBL/GenBank/DDBJ whole genome shotgun (WGS) entry which is preliminary data.</text>
</comment>
<dbReference type="Proteomes" id="UP000838756">
    <property type="component" value="Unassembled WGS sequence"/>
</dbReference>
<evidence type="ECO:0000313" key="3">
    <source>
        <dbReference type="Proteomes" id="UP000838756"/>
    </source>
</evidence>
<keyword evidence="3" id="KW-1185">Reference proteome</keyword>
<reference evidence="2" key="1">
    <citation type="submission" date="2022-03" db="EMBL/GenBank/DDBJ databases">
        <authorList>
            <person name="Lindestad O."/>
        </authorList>
    </citation>
    <scope>NUCLEOTIDE SEQUENCE</scope>
</reference>
<dbReference type="OrthoDB" id="10064612at2759"/>
<protein>
    <submittedName>
        <fullName evidence="2">Jg23080 protein</fullName>
    </submittedName>
</protein>